<comment type="caution">
    <text evidence="6">The sequence shown here is derived from an EMBL/GenBank/DDBJ whole genome shotgun (WGS) entry which is preliminary data.</text>
</comment>
<reference evidence="6 7" key="2">
    <citation type="submission" date="2018-06" db="EMBL/GenBank/DDBJ databases">
        <title>Sequencing of bacterial isolates from soil warming experiment in Harvard Forest, Massachusetts, USA.</title>
        <authorList>
            <person name="Deangelis K.PhD."/>
        </authorList>
    </citation>
    <scope>NUCLEOTIDE SEQUENCE [LARGE SCALE GENOMIC DNA]</scope>
    <source>
        <strain evidence="6 7">GAS496</strain>
    </source>
</reference>
<dbReference type="Proteomes" id="UP000247781">
    <property type="component" value="Unassembled WGS sequence"/>
</dbReference>
<dbReference type="InterPro" id="IPR029045">
    <property type="entry name" value="ClpP/crotonase-like_dom_sf"/>
</dbReference>
<evidence type="ECO:0000256" key="2">
    <source>
        <dbReference type="ARBA" id="ARBA00023098"/>
    </source>
</evidence>
<dbReference type="OrthoDB" id="9777711at2"/>
<dbReference type="AlphaFoldDB" id="A0A318HQD4"/>
<dbReference type="Gene3D" id="1.10.12.10">
    <property type="entry name" value="Lyase 2-enoyl-coa Hydratase, Chain A, domain 2"/>
    <property type="match status" value="1"/>
</dbReference>
<evidence type="ECO:0000256" key="5">
    <source>
        <dbReference type="ARBA" id="ARBA00023717"/>
    </source>
</evidence>
<dbReference type="Gene3D" id="3.90.226.10">
    <property type="entry name" value="2-enoyl-CoA Hydratase, Chain A, domain 1"/>
    <property type="match status" value="1"/>
</dbReference>
<evidence type="ECO:0000256" key="4">
    <source>
        <dbReference type="ARBA" id="ARBA00023709"/>
    </source>
</evidence>
<evidence type="ECO:0000313" key="7">
    <source>
        <dbReference type="Proteomes" id="UP000247781"/>
    </source>
</evidence>
<keyword evidence="7" id="KW-1185">Reference proteome</keyword>
<dbReference type="PANTHER" id="PTHR11941">
    <property type="entry name" value="ENOYL-COA HYDRATASE-RELATED"/>
    <property type="match status" value="1"/>
</dbReference>
<comment type="catalytic activity">
    <reaction evidence="5">
        <text>a 4-saturated-(3S)-3-hydroxyacyl-CoA = a (3E)-enoyl-CoA + H2O</text>
        <dbReference type="Rhea" id="RHEA:20724"/>
        <dbReference type="ChEBI" id="CHEBI:15377"/>
        <dbReference type="ChEBI" id="CHEBI:58521"/>
        <dbReference type="ChEBI" id="CHEBI:137480"/>
        <dbReference type="EC" id="4.2.1.17"/>
    </reaction>
</comment>
<evidence type="ECO:0000256" key="3">
    <source>
        <dbReference type="ARBA" id="ARBA00023239"/>
    </source>
</evidence>
<dbReference type="InterPro" id="IPR001753">
    <property type="entry name" value="Enoyl-CoA_hydra/iso"/>
</dbReference>
<dbReference type="GO" id="GO:0004300">
    <property type="term" value="F:enoyl-CoA hydratase activity"/>
    <property type="evidence" value="ECO:0007669"/>
    <property type="project" value="UniProtKB-EC"/>
</dbReference>
<proteinExistence type="inferred from homology"/>
<comment type="catalytic activity">
    <reaction evidence="4">
        <text>a (3S)-3-hydroxyacyl-CoA = a (2E)-enoyl-CoA + H2O</text>
        <dbReference type="Rhea" id="RHEA:16105"/>
        <dbReference type="ChEBI" id="CHEBI:15377"/>
        <dbReference type="ChEBI" id="CHEBI:57318"/>
        <dbReference type="ChEBI" id="CHEBI:58856"/>
        <dbReference type="EC" id="4.2.1.17"/>
    </reaction>
</comment>
<dbReference type="PANTHER" id="PTHR11941:SF54">
    <property type="entry name" value="ENOYL-COA HYDRATASE, MITOCHONDRIAL"/>
    <property type="match status" value="1"/>
</dbReference>
<reference evidence="7" key="1">
    <citation type="submission" date="2018-05" db="EMBL/GenBank/DDBJ databases">
        <authorList>
            <person name="Deangelis K."/>
            <person name="Huntemann M."/>
            <person name="Clum A."/>
            <person name="Pillay M."/>
            <person name="Palaniappan K."/>
            <person name="Varghese N."/>
            <person name="Mikhailova N."/>
            <person name="Stamatis D."/>
            <person name="Reddy T."/>
            <person name="Daum C."/>
            <person name="Shapiro N."/>
            <person name="Ivanova N."/>
            <person name="Kyrpides N."/>
            <person name="Woyke T."/>
        </authorList>
    </citation>
    <scope>NUCLEOTIDE SEQUENCE [LARGE SCALE GENOMIC DNA]</scope>
    <source>
        <strain evidence="7">GAS496</strain>
    </source>
</reference>
<dbReference type="SUPFAM" id="SSF52096">
    <property type="entry name" value="ClpP/crotonase"/>
    <property type="match status" value="1"/>
</dbReference>
<dbReference type="EMBL" id="QJJU01000003">
    <property type="protein sequence ID" value="PXX11039.1"/>
    <property type="molecule type" value="Genomic_DNA"/>
</dbReference>
<dbReference type="CDD" id="cd06558">
    <property type="entry name" value="crotonase-like"/>
    <property type="match status" value="1"/>
</dbReference>
<keyword evidence="2" id="KW-0443">Lipid metabolism</keyword>
<dbReference type="Pfam" id="PF00378">
    <property type="entry name" value="ECH_1"/>
    <property type="match status" value="2"/>
</dbReference>
<evidence type="ECO:0000256" key="1">
    <source>
        <dbReference type="ARBA" id="ARBA00005254"/>
    </source>
</evidence>
<name>A0A318HQD4_9MYCO</name>
<keyword evidence="3" id="KW-0456">Lyase</keyword>
<dbReference type="InterPro" id="IPR014748">
    <property type="entry name" value="Enoyl-CoA_hydra_C"/>
</dbReference>
<dbReference type="RefSeq" id="WP_110315129.1">
    <property type="nucleotide sequence ID" value="NZ_QJJU01000003.1"/>
</dbReference>
<sequence>MSDVVAERHGAVLVCRLNRPAALNGLTGALLGEYLGLLADARTDDAVRVVVTTGEGDAFSAGADVSDLSGETASHGLNALLHERLGLTDTLSTADRAFDRLGIGRETLAIMNYDKPLIAAVNGAAAGGGFALAMLHDIRLVSERATFTSAFVRIGLVAEMGLSYTLPRAIGLEAAMDVMYTGRSVNADEAQALGLVRRVVPHERLMDEVMAYAEQIAAQPPIAVQFAKRALVRSLDSALLAQLELEWSYQVAAFDTDDAREGIAAFRERRQPRFGGS</sequence>
<accession>A0A318HQD4</accession>
<comment type="similarity">
    <text evidence="1">Belongs to the enoyl-CoA hydratase/isomerase family.</text>
</comment>
<evidence type="ECO:0000313" key="6">
    <source>
        <dbReference type="EMBL" id="PXX11039.1"/>
    </source>
</evidence>
<dbReference type="GO" id="GO:0006635">
    <property type="term" value="P:fatty acid beta-oxidation"/>
    <property type="evidence" value="ECO:0007669"/>
    <property type="project" value="TreeGrafter"/>
</dbReference>
<gene>
    <name evidence="6" type="ORF">C8E89_103126</name>
</gene>
<protein>
    <submittedName>
        <fullName evidence="6">Short chain enoyl-CoA hydratase /enoyl-CoA hydratase</fullName>
    </submittedName>
</protein>
<organism evidence="6 7">
    <name type="scientific">Mycolicibacterium moriokaense</name>
    <dbReference type="NCBI Taxonomy" id="39691"/>
    <lineage>
        <taxon>Bacteria</taxon>
        <taxon>Bacillati</taxon>
        <taxon>Actinomycetota</taxon>
        <taxon>Actinomycetes</taxon>
        <taxon>Mycobacteriales</taxon>
        <taxon>Mycobacteriaceae</taxon>
        <taxon>Mycolicibacterium</taxon>
    </lineage>
</organism>